<keyword evidence="7 10" id="KW-1133">Transmembrane helix</keyword>
<evidence type="ECO:0000313" key="12">
    <source>
        <dbReference type="Proteomes" id="UP001153636"/>
    </source>
</evidence>
<dbReference type="Gene3D" id="3.90.550.50">
    <property type="match status" value="1"/>
</dbReference>
<evidence type="ECO:0000256" key="3">
    <source>
        <dbReference type="ARBA" id="ARBA00022676"/>
    </source>
</evidence>
<comment type="subcellular location">
    <subcellularLocation>
        <location evidence="1 10">Golgi apparatus membrane</location>
        <topology evidence="1 10">Single-pass type II membrane protein</topology>
    </subcellularLocation>
</comment>
<evidence type="ECO:0000313" key="11">
    <source>
        <dbReference type="EMBL" id="CAH1098635.1"/>
    </source>
</evidence>
<evidence type="ECO:0000256" key="2">
    <source>
        <dbReference type="ARBA" id="ARBA00008661"/>
    </source>
</evidence>
<dbReference type="GO" id="GO:0000139">
    <property type="term" value="C:Golgi membrane"/>
    <property type="evidence" value="ECO:0007669"/>
    <property type="project" value="UniProtKB-SubCell"/>
</dbReference>
<keyword evidence="9 10" id="KW-0472">Membrane</keyword>
<keyword evidence="6 10" id="KW-0735">Signal-anchor</keyword>
<dbReference type="EMBL" id="OV651813">
    <property type="protein sequence ID" value="CAH1098635.1"/>
    <property type="molecule type" value="Genomic_DNA"/>
</dbReference>
<dbReference type="EC" id="2.4.1.-" evidence="10"/>
<keyword evidence="12" id="KW-1185">Reference proteome</keyword>
<dbReference type="Proteomes" id="UP001153636">
    <property type="component" value="Chromosome 1"/>
</dbReference>
<dbReference type="OrthoDB" id="2139606at2759"/>
<dbReference type="GO" id="GO:0006493">
    <property type="term" value="P:protein O-linked glycosylation"/>
    <property type="evidence" value="ECO:0007669"/>
    <property type="project" value="TreeGrafter"/>
</dbReference>
<evidence type="ECO:0000256" key="1">
    <source>
        <dbReference type="ARBA" id="ARBA00004323"/>
    </source>
</evidence>
<reference evidence="11" key="1">
    <citation type="submission" date="2022-01" db="EMBL/GenBank/DDBJ databases">
        <authorList>
            <person name="King R."/>
        </authorList>
    </citation>
    <scope>NUCLEOTIDE SEQUENCE</scope>
</reference>
<evidence type="ECO:0000256" key="4">
    <source>
        <dbReference type="ARBA" id="ARBA00022679"/>
    </source>
</evidence>
<organism evidence="11 12">
    <name type="scientific">Psylliodes chrysocephalus</name>
    <dbReference type="NCBI Taxonomy" id="3402493"/>
    <lineage>
        <taxon>Eukaryota</taxon>
        <taxon>Metazoa</taxon>
        <taxon>Ecdysozoa</taxon>
        <taxon>Arthropoda</taxon>
        <taxon>Hexapoda</taxon>
        <taxon>Insecta</taxon>
        <taxon>Pterygota</taxon>
        <taxon>Neoptera</taxon>
        <taxon>Endopterygota</taxon>
        <taxon>Coleoptera</taxon>
        <taxon>Polyphaga</taxon>
        <taxon>Cucujiformia</taxon>
        <taxon>Chrysomeloidea</taxon>
        <taxon>Chrysomelidae</taxon>
        <taxon>Galerucinae</taxon>
        <taxon>Alticini</taxon>
        <taxon>Psylliodes</taxon>
    </lineage>
</organism>
<keyword evidence="8 10" id="KW-0333">Golgi apparatus</keyword>
<dbReference type="Pfam" id="PF01762">
    <property type="entry name" value="Galactosyl_T"/>
    <property type="match status" value="1"/>
</dbReference>
<evidence type="ECO:0000256" key="5">
    <source>
        <dbReference type="ARBA" id="ARBA00022692"/>
    </source>
</evidence>
<evidence type="ECO:0000256" key="8">
    <source>
        <dbReference type="ARBA" id="ARBA00023034"/>
    </source>
</evidence>
<keyword evidence="3 10" id="KW-0328">Glycosyltransferase</keyword>
<sequence length="373" mass="43440">MKIMEMFFPRPRLAAALLGILTTLIVLYLLNTSNKDVYINILEPGTYRNNDKNIKFEIFFDIKNFHYILNARKCENNTKINALIIVTSYFGNVETRSAMRRAFSEEDLKQINLKRVFLLGVAPSDQYTRQVSVQNENKRFGDIIQGNFIEAYRNLTYKHVMGLRWAAQNCFNVDFIIKMDDDTVVNVEQLPKLLKSLKTPKSQNFIAGYVLRNMLAIREPANKWYVTQDEYSLPMYPTFVSGWFYITNPNTAEKIYKLSQITKYFWIDDTFVSGILAQKLKVKHYDISKYYAEHSEYMECCLDDIRSKNLNCDVLVGPNGGNNNLFYEFNNAVGICNLHLCKNRTKPLKETCVAKKFVHLGRGKPQVHNYKLH</sequence>
<dbReference type="SUPFAM" id="SSF53448">
    <property type="entry name" value="Nucleotide-diphospho-sugar transferases"/>
    <property type="match status" value="1"/>
</dbReference>
<evidence type="ECO:0000256" key="10">
    <source>
        <dbReference type="RuleBase" id="RU363063"/>
    </source>
</evidence>
<gene>
    <name evidence="11" type="ORF">PSYICH_LOCUS851</name>
</gene>
<evidence type="ECO:0000256" key="6">
    <source>
        <dbReference type="ARBA" id="ARBA00022968"/>
    </source>
</evidence>
<dbReference type="InterPro" id="IPR002659">
    <property type="entry name" value="Glyco_trans_31"/>
</dbReference>
<dbReference type="PANTHER" id="PTHR11214:SF235">
    <property type="entry name" value="HEXOSYLTRANSFERASE"/>
    <property type="match status" value="1"/>
</dbReference>
<dbReference type="InterPro" id="IPR029044">
    <property type="entry name" value="Nucleotide-diphossugar_trans"/>
</dbReference>
<evidence type="ECO:0000256" key="7">
    <source>
        <dbReference type="ARBA" id="ARBA00022989"/>
    </source>
</evidence>
<proteinExistence type="inferred from homology"/>
<accession>A0A9P0CEW4</accession>
<protein>
    <recommendedName>
        <fullName evidence="10">Hexosyltransferase</fullName>
        <ecNumber evidence="10">2.4.1.-</ecNumber>
    </recommendedName>
</protein>
<dbReference type="PANTHER" id="PTHR11214">
    <property type="entry name" value="BETA-1,3-N-ACETYLGLUCOSAMINYLTRANSFERASE"/>
    <property type="match status" value="1"/>
</dbReference>
<evidence type="ECO:0000256" key="9">
    <source>
        <dbReference type="ARBA" id="ARBA00023136"/>
    </source>
</evidence>
<dbReference type="GO" id="GO:0016758">
    <property type="term" value="F:hexosyltransferase activity"/>
    <property type="evidence" value="ECO:0007669"/>
    <property type="project" value="InterPro"/>
</dbReference>
<keyword evidence="5 10" id="KW-0812">Transmembrane</keyword>
<comment type="similarity">
    <text evidence="2 10">Belongs to the glycosyltransferase 31 family.</text>
</comment>
<dbReference type="FunFam" id="3.90.550.50:FF:000028">
    <property type="entry name" value="Hexosyltransferase"/>
    <property type="match status" value="1"/>
</dbReference>
<feature type="transmembrane region" description="Helical" evidence="10">
    <location>
        <begin position="12"/>
        <end position="30"/>
    </location>
</feature>
<dbReference type="AlphaFoldDB" id="A0A9P0CEW4"/>
<name>A0A9P0CEW4_9CUCU</name>
<keyword evidence="4" id="KW-0808">Transferase</keyword>